<sequence>MRHYSLTDIELFLAVSDEENLTRGASRVGLSPSSASIRLKNIEEALQVKLFIRRKNGLELTRAGRVAAQEARRVVKDLDALEASLSPFAQMEKGILRIAANYGASVDFLPDDISEYLVENPLARIVLEQKSSLDVVKTVAEGRADLGVGAYEGDYPGVEFRPYREDRLVLAVPAGHELAGRKEIAFAESLAYPFVSLTDESAMQRFIFEHAGEEGSPITPKVQVDNQRLLMKLVSRKVGIAVLSTRGASGNFWPGVRFVRLTNRWAECHLRIALSRSAELRGPGADRFVEFLEKRRGKAASASAAS</sequence>
<evidence type="ECO:0000256" key="4">
    <source>
        <dbReference type="ARBA" id="ARBA00023163"/>
    </source>
</evidence>
<reference evidence="6" key="1">
    <citation type="submission" date="2023-03" db="EMBL/GenBank/DDBJ databases">
        <title>Mesosutterella sp. nov. isolated from porcine feces.</title>
        <authorList>
            <person name="Yu S."/>
        </authorList>
    </citation>
    <scope>NUCLEOTIDE SEQUENCE</scope>
    <source>
        <strain evidence="6">AGMB02718</strain>
    </source>
</reference>
<keyword evidence="7" id="KW-1185">Reference proteome</keyword>
<dbReference type="InterPro" id="IPR036390">
    <property type="entry name" value="WH_DNA-bd_sf"/>
</dbReference>
<dbReference type="InterPro" id="IPR005119">
    <property type="entry name" value="LysR_subst-bd"/>
</dbReference>
<evidence type="ECO:0000313" key="6">
    <source>
        <dbReference type="EMBL" id="MDL2060151.1"/>
    </source>
</evidence>
<keyword evidence="2" id="KW-0805">Transcription regulation</keyword>
<keyword evidence="3" id="KW-0238">DNA-binding</keyword>
<name>A0ABT7IQI3_9BURK</name>
<dbReference type="PANTHER" id="PTHR30419">
    <property type="entry name" value="HTH-TYPE TRANSCRIPTIONAL REGULATOR YBHD"/>
    <property type="match status" value="1"/>
</dbReference>
<comment type="caution">
    <text evidence="6">The sequence shown here is derived from an EMBL/GenBank/DDBJ whole genome shotgun (WGS) entry which is preliminary data.</text>
</comment>
<evidence type="ECO:0000256" key="2">
    <source>
        <dbReference type="ARBA" id="ARBA00023015"/>
    </source>
</evidence>
<dbReference type="PROSITE" id="PS50931">
    <property type="entry name" value="HTH_LYSR"/>
    <property type="match status" value="1"/>
</dbReference>
<evidence type="ECO:0000256" key="3">
    <source>
        <dbReference type="ARBA" id="ARBA00023125"/>
    </source>
</evidence>
<dbReference type="SUPFAM" id="SSF46785">
    <property type="entry name" value="Winged helix' DNA-binding domain"/>
    <property type="match status" value="1"/>
</dbReference>
<dbReference type="InterPro" id="IPR000847">
    <property type="entry name" value="LysR_HTH_N"/>
</dbReference>
<dbReference type="PANTHER" id="PTHR30419:SF2">
    <property type="entry name" value="LYSR FAMILY TRANSCRIPTIONAL REGULATOR"/>
    <property type="match status" value="1"/>
</dbReference>
<evidence type="ECO:0000313" key="7">
    <source>
        <dbReference type="Proteomes" id="UP001165481"/>
    </source>
</evidence>
<dbReference type="Pfam" id="PF00126">
    <property type="entry name" value="HTH_1"/>
    <property type="match status" value="1"/>
</dbReference>
<dbReference type="InterPro" id="IPR036388">
    <property type="entry name" value="WH-like_DNA-bd_sf"/>
</dbReference>
<dbReference type="Pfam" id="PF03466">
    <property type="entry name" value="LysR_substrate"/>
    <property type="match status" value="1"/>
</dbReference>
<dbReference type="EMBL" id="JAKZJU020000001">
    <property type="protein sequence ID" value="MDL2060151.1"/>
    <property type="molecule type" value="Genomic_DNA"/>
</dbReference>
<evidence type="ECO:0000259" key="5">
    <source>
        <dbReference type="PROSITE" id="PS50931"/>
    </source>
</evidence>
<dbReference type="SUPFAM" id="SSF53850">
    <property type="entry name" value="Periplasmic binding protein-like II"/>
    <property type="match status" value="1"/>
</dbReference>
<keyword evidence="4" id="KW-0804">Transcription</keyword>
<dbReference type="InterPro" id="IPR050950">
    <property type="entry name" value="HTH-type_LysR_regulators"/>
</dbReference>
<organism evidence="6 7">
    <name type="scientific">Mesosutterella faecium</name>
    <dbReference type="NCBI Taxonomy" id="2925194"/>
    <lineage>
        <taxon>Bacteria</taxon>
        <taxon>Pseudomonadati</taxon>
        <taxon>Pseudomonadota</taxon>
        <taxon>Betaproteobacteria</taxon>
        <taxon>Burkholderiales</taxon>
        <taxon>Sutterellaceae</taxon>
        <taxon>Mesosutterella</taxon>
    </lineage>
</organism>
<dbReference type="RefSeq" id="WP_243376969.1">
    <property type="nucleotide sequence ID" value="NZ_JAKZJU020000001.1"/>
</dbReference>
<dbReference type="Proteomes" id="UP001165481">
    <property type="component" value="Unassembled WGS sequence"/>
</dbReference>
<protein>
    <submittedName>
        <fullName evidence="6">LysR family transcriptional regulator</fullName>
    </submittedName>
</protein>
<gene>
    <name evidence="6" type="ORF">MUN46_009410</name>
</gene>
<accession>A0ABT7IQI3</accession>
<comment type="similarity">
    <text evidence="1">Belongs to the LysR transcriptional regulatory family.</text>
</comment>
<dbReference type="Gene3D" id="1.10.10.10">
    <property type="entry name" value="Winged helix-like DNA-binding domain superfamily/Winged helix DNA-binding domain"/>
    <property type="match status" value="1"/>
</dbReference>
<feature type="domain" description="HTH lysR-type" evidence="5">
    <location>
        <begin position="4"/>
        <end position="61"/>
    </location>
</feature>
<evidence type="ECO:0000256" key="1">
    <source>
        <dbReference type="ARBA" id="ARBA00009437"/>
    </source>
</evidence>
<dbReference type="Gene3D" id="3.40.190.290">
    <property type="match status" value="1"/>
</dbReference>
<proteinExistence type="inferred from homology"/>